<dbReference type="RefSeq" id="WP_007277819.1">
    <property type="nucleotide sequence ID" value="NZ_ABCK01000005.1"/>
</dbReference>
<protein>
    <submittedName>
        <fullName evidence="7">Transposase, IS30 family protein</fullName>
    </submittedName>
</protein>
<dbReference type="AlphaFoldDB" id="A6DIU1"/>
<dbReference type="InterPro" id="IPR053392">
    <property type="entry name" value="Transposase_IS30-like"/>
</dbReference>
<dbReference type="SUPFAM" id="SSF53098">
    <property type="entry name" value="Ribonuclease H-like"/>
    <property type="match status" value="1"/>
</dbReference>
<evidence type="ECO:0000313" key="7">
    <source>
        <dbReference type="EMBL" id="EDM28377.1"/>
    </source>
</evidence>
<dbReference type="Proteomes" id="UP000004947">
    <property type="component" value="Unassembled WGS sequence"/>
</dbReference>
<organism evidence="7 8">
    <name type="scientific">Lentisphaera araneosa HTCC2155</name>
    <dbReference type="NCBI Taxonomy" id="313628"/>
    <lineage>
        <taxon>Bacteria</taxon>
        <taxon>Pseudomonadati</taxon>
        <taxon>Lentisphaerota</taxon>
        <taxon>Lentisphaeria</taxon>
        <taxon>Lentisphaerales</taxon>
        <taxon>Lentisphaeraceae</taxon>
        <taxon>Lentisphaera</taxon>
    </lineage>
</organism>
<dbReference type="InterPro" id="IPR036397">
    <property type="entry name" value="RNaseH_sf"/>
</dbReference>
<dbReference type="EMBL" id="ABCK01000005">
    <property type="protein sequence ID" value="EDM28377.1"/>
    <property type="molecule type" value="Genomic_DNA"/>
</dbReference>
<evidence type="ECO:0000256" key="3">
    <source>
        <dbReference type="ARBA" id="ARBA00022578"/>
    </source>
</evidence>
<dbReference type="PANTHER" id="PTHR10948:SF23">
    <property type="entry name" value="TRANSPOSASE INSI FOR INSERTION SEQUENCE ELEMENT IS30A-RELATED"/>
    <property type="match status" value="1"/>
</dbReference>
<dbReference type="InterPro" id="IPR012337">
    <property type="entry name" value="RNaseH-like_sf"/>
</dbReference>
<name>A6DIU1_9BACT</name>
<dbReference type="GO" id="GO:0005829">
    <property type="term" value="C:cytosol"/>
    <property type="evidence" value="ECO:0007669"/>
    <property type="project" value="TreeGrafter"/>
</dbReference>
<evidence type="ECO:0000313" key="8">
    <source>
        <dbReference type="Proteomes" id="UP000004947"/>
    </source>
</evidence>
<accession>A6DIU1</accession>
<keyword evidence="5" id="KW-0233">DNA recombination</keyword>
<evidence type="ECO:0000256" key="5">
    <source>
        <dbReference type="ARBA" id="ARBA00023172"/>
    </source>
</evidence>
<dbReference type="PROSITE" id="PS50994">
    <property type="entry name" value="INTEGRASE"/>
    <property type="match status" value="1"/>
</dbReference>
<feature type="domain" description="Integrase catalytic" evidence="6">
    <location>
        <begin position="155"/>
        <end position="316"/>
    </location>
</feature>
<dbReference type="InterPro" id="IPR025246">
    <property type="entry name" value="IS30-like_HTH"/>
</dbReference>
<comment type="similarity">
    <text evidence="2">Belongs to the transposase IS30 family.</text>
</comment>
<dbReference type="PROSITE" id="PS01043">
    <property type="entry name" value="TRANSPOSASE_IS30"/>
    <property type="match status" value="1"/>
</dbReference>
<dbReference type="GO" id="GO:0006313">
    <property type="term" value="P:DNA transposition"/>
    <property type="evidence" value="ECO:0007669"/>
    <property type="project" value="InterPro"/>
</dbReference>
<dbReference type="GO" id="GO:0003677">
    <property type="term" value="F:DNA binding"/>
    <property type="evidence" value="ECO:0007669"/>
    <property type="project" value="UniProtKB-KW"/>
</dbReference>
<evidence type="ECO:0000259" key="6">
    <source>
        <dbReference type="PROSITE" id="PS50994"/>
    </source>
</evidence>
<dbReference type="GO" id="GO:0004803">
    <property type="term" value="F:transposase activity"/>
    <property type="evidence" value="ECO:0007669"/>
    <property type="project" value="InterPro"/>
</dbReference>
<evidence type="ECO:0000256" key="1">
    <source>
        <dbReference type="ARBA" id="ARBA00002190"/>
    </source>
</evidence>
<dbReference type="InterPro" id="IPR051917">
    <property type="entry name" value="Transposase-Integrase"/>
</dbReference>
<dbReference type="Gene3D" id="3.30.420.10">
    <property type="entry name" value="Ribonuclease H-like superfamily/Ribonuclease H"/>
    <property type="match status" value="1"/>
</dbReference>
<gene>
    <name evidence="7" type="ORF">LNTAR_10691</name>
</gene>
<dbReference type="InterPro" id="IPR001584">
    <property type="entry name" value="Integrase_cat-core"/>
</dbReference>
<comment type="function">
    <text evidence="1">Required for the transposition of the insertion element.</text>
</comment>
<dbReference type="Gene3D" id="1.10.10.60">
    <property type="entry name" value="Homeodomain-like"/>
    <property type="match status" value="1"/>
</dbReference>
<reference evidence="7 8" key="1">
    <citation type="journal article" date="2010" name="J. Bacteriol.">
        <title>Genome sequence of Lentisphaera araneosa HTCC2155T, the type species of the order Lentisphaerales in the phylum Lentisphaerae.</title>
        <authorList>
            <person name="Thrash J.C."/>
            <person name="Cho J.C."/>
            <person name="Vergin K.L."/>
            <person name="Morris R.M."/>
            <person name="Giovannoni S.J."/>
        </authorList>
    </citation>
    <scope>NUCLEOTIDE SEQUENCE [LARGE SCALE GENOMIC DNA]</scope>
    <source>
        <strain evidence="7 8">HTCC2155</strain>
    </source>
</reference>
<dbReference type="OrthoDB" id="9776104at2"/>
<proteinExistence type="inferred from homology"/>
<dbReference type="STRING" id="313628.LNTAR_10691"/>
<evidence type="ECO:0000256" key="4">
    <source>
        <dbReference type="ARBA" id="ARBA00023125"/>
    </source>
</evidence>
<keyword evidence="8" id="KW-1185">Reference proteome</keyword>
<keyword evidence="4" id="KW-0238">DNA-binding</keyword>
<dbReference type="eggNOG" id="COG2826">
    <property type="taxonomic scope" value="Bacteria"/>
</dbReference>
<comment type="caution">
    <text evidence="7">The sequence shown here is derived from an EMBL/GenBank/DDBJ whole genome shotgun (WGS) entry which is preliminary data.</text>
</comment>
<sequence>MSYKHLSLEERHYLELEQKAGTSINKIAKKLCRHVSTLSRELKRNTGKRGYRNRQANELAQKRLKEKPKSIKLTVEVKIYIDEHLTKDWSPEQIVGRLKDDMSISLHHETVYQYILKDKKSGGELYKLLRHQGKPYRKRYGNQHSRNGIPNRIDIDQRPEAANKRERVGDWELDTIIGKAHKGAIVTMDDRKSKVRLALPVSQKKASLVSEAIINLLTPIKEQVHTLTFDNGKEFAKHESISEKLECKSYFAKPYHSWERGQNENANGLLRQYFPKYMTLDKVNVSEVEIAVDKLNNRPRKCLKFKTPYEVFQKLTGIDLTKTKGVALMS</sequence>
<dbReference type="GO" id="GO:0015074">
    <property type="term" value="P:DNA integration"/>
    <property type="evidence" value="ECO:0007669"/>
    <property type="project" value="InterPro"/>
</dbReference>
<dbReference type="InterPro" id="IPR001598">
    <property type="entry name" value="Transposase_IS30_CS"/>
</dbReference>
<dbReference type="Pfam" id="PF13936">
    <property type="entry name" value="HTH_38"/>
    <property type="match status" value="1"/>
</dbReference>
<evidence type="ECO:0000256" key="2">
    <source>
        <dbReference type="ARBA" id="ARBA00006363"/>
    </source>
</evidence>
<dbReference type="NCBIfam" id="NF033563">
    <property type="entry name" value="transpos_IS30"/>
    <property type="match status" value="1"/>
</dbReference>
<dbReference type="PANTHER" id="PTHR10948">
    <property type="entry name" value="TRANSPOSASE"/>
    <property type="match status" value="1"/>
</dbReference>
<keyword evidence="3" id="KW-0815">Transposition</keyword>